<gene>
    <name evidence="3" type="primary">LOC113730200</name>
</gene>
<dbReference type="PANTHER" id="PTHR33625:SF3">
    <property type="entry name" value="OS04G0550700 PROTEIN"/>
    <property type="match status" value="1"/>
</dbReference>
<dbReference type="RefSeq" id="XP_027110527.1">
    <property type="nucleotide sequence ID" value="XM_027254726.2"/>
</dbReference>
<feature type="region of interest" description="Disordered" evidence="1">
    <location>
        <begin position="268"/>
        <end position="287"/>
    </location>
</feature>
<proteinExistence type="predicted"/>
<name>A0A6P6W8Y3_COFAR</name>
<feature type="region of interest" description="Disordered" evidence="1">
    <location>
        <begin position="34"/>
        <end position="88"/>
    </location>
</feature>
<evidence type="ECO:0000256" key="1">
    <source>
        <dbReference type="SAM" id="MobiDB-lite"/>
    </source>
</evidence>
<dbReference type="PANTHER" id="PTHR33625">
    <property type="entry name" value="OS08G0179900 PROTEIN"/>
    <property type="match status" value="1"/>
</dbReference>
<feature type="region of interest" description="Disordered" evidence="1">
    <location>
        <begin position="1"/>
        <end position="21"/>
    </location>
</feature>
<keyword evidence="2" id="KW-1185">Reference proteome</keyword>
<dbReference type="GeneID" id="113730200"/>
<dbReference type="AlphaFoldDB" id="A0A6P6W8Y3"/>
<feature type="compositionally biased region" description="Low complexity" evidence="1">
    <location>
        <begin position="50"/>
        <end position="70"/>
    </location>
</feature>
<evidence type="ECO:0000313" key="2">
    <source>
        <dbReference type="Proteomes" id="UP001652660"/>
    </source>
</evidence>
<reference evidence="2" key="1">
    <citation type="journal article" date="2025" name="Foods">
        <title>Unveiling the Microbial Signatures of Arabica Coffee Cherries: Insights into Ripeness Specific Diversity, Functional Traits, and Implications for Quality and Safety.</title>
        <authorList>
            <consortium name="RefSeq"/>
            <person name="Tenea G.N."/>
            <person name="Cifuentes V."/>
            <person name="Reyes P."/>
            <person name="Cevallos-Vallejos M."/>
        </authorList>
    </citation>
    <scope>NUCLEOTIDE SEQUENCE [LARGE SCALE GENOMIC DNA]</scope>
</reference>
<accession>A0A6P6W8Y3</accession>
<feature type="compositionally biased region" description="Polar residues" evidence="1">
    <location>
        <begin position="71"/>
        <end position="81"/>
    </location>
</feature>
<evidence type="ECO:0000313" key="3">
    <source>
        <dbReference type="RefSeq" id="XP_027110527.1"/>
    </source>
</evidence>
<sequence>MRSFGGGSRGMGGGGSGGGSVQMLRSVQRAVRARTVGGGGGAAHEPFSHTHPSTTNTATTTTLGRTRQTTCNNNKNQPITLSSSSSSSSSSTASSAIFSPCNNLLPTTVSTAAPPPWPSSCSSPTFTDDSDWECIDDCYEDFVFGTVPSKDEVHHAVFALQEVLDPASAKCLIDDIPAYNLDADLGGQVSSLTGSLQRSSPFGSQLDWMEPSLQLCSQSTLQAHDRVHDALHLLRNEPSVQRMVVSLSSDKAVWDAVLNNEVVQELRGSLSQDKNPAEKSDDGSDASDPARDFLSWVIVNTKATVMELVDKITKLVNELFRTEGGGGDRTADRKADPFDEKLRASFLLSVVVMLIVVVARSSKA</sequence>
<reference evidence="3" key="2">
    <citation type="submission" date="2025-08" db="UniProtKB">
        <authorList>
            <consortium name="RefSeq"/>
        </authorList>
    </citation>
    <scope>IDENTIFICATION</scope>
    <source>
        <tissue evidence="3">Leaves</tissue>
    </source>
</reference>
<protein>
    <submittedName>
        <fullName evidence="3">Uncharacterized protein</fullName>
    </submittedName>
</protein>
<organism evidence="2 3">
    <name type="scientific">Coffea arabica</name>
    <name type="common">Arabian coffee</name>
    <dbReference type="NCBI Taxonomy" id="13443"/>
    <lineage>
        <taxon>Eukaryota</taxon>
        <taxon>Viridiplantae</taxon>
        <taxon>Streptophyta</taxon>
        <taxon>Embryophyta</taxon>
        <taxon>Tracheophyta</taxon>
        <taxon>Spermatophyta</taxon>
        <taxon>Magnoliopsida</taxon>
        <taxon>eudicotyledons</taxon>
        <taxon>Gunneridae</taxon>
        <taxon>Pentapetalae</taxon>
        <taxon>asterids</taxon>
        <taxon>lamiids</taxon>
        <taxon>Gentianales</taxon>
        <taxon>Rubiaceae</taxon>
        <taxon>Ixoroideae</taxon>
        <taxon>Gardenieae complex</taxon>
        <taxon>Bertiereae - Coffeeae clade</taxon>
        <taxon>Coffeeae</taxon>
        <taxon>Coffea</taxon>
    </lineage>
</organism>
<dbReference type="Proteomes" id="UP001652660">
    <property type="component" value="Chromosome 2e"/>
</dbReference>
<feature type="compositionally biased region" description="Gly residues" evidence="1">
    <location>
        <begin position="1"/>
        <end position="20"/>
    </location>
</feature>
<dbReference type="OrthoDB" id="737041at2759"/>